<dbReference type="AlphaFoldDB" id="A0A1C3Z118"/>
<sequence>MQDHPGTLGEVVPGSVWKAGVMLLTVGKLIAGQAVTRGIEPLLIKTGVKPIPTL</sequence>
<accession>A0A1C3Z118</accession>
<dbReference type="EMBL" id="FMAR01000001">
    <property type="protein sequence ID" value="SCB76061.1"/>
    <property type="molecule type" value="Genomic_DNA"/>
</dbReference>
<protein>
    <submittedName>
        <fullName evidence="1">Uncharacterized protein</fullName>
    </submittedName>
</protein>
<keyword evidence="2" id="KW-1185">Reference proteome</keyword>
<proteinExistence type="predicted"/>
<organism evidence="1 2">
    <name type="scientific">Chitinophaga costaii</name>
    <dbReference type="NCBI Taxonomy" id="1335309"/>
    <lineage>
        <taxon>Bacteria</taxon>
        <taxon>Pseudomonadati</taxon>
        <taxon>Bacteroidota</taxon>
        <taxon>Chitinophagia</taxon>
        <taxon>Chitinophagales</taxon>
        <taxon>Chitinophagaceae</taxon>
        <taxon>Chitinophaga</taxon>
    </lineage>
</organism>
<dbReference type="Proteomes" id="UP000242818">
    <property type="component" value="Unassembled WGS sequence"/>
</dbReference>
<name>A0A1C3Z118_9BACT</name>
<gene>
    <name evidence="1" type="ORF">GA0116948_101194</name>
</gene>
<reference evidence="1 2" key="1">
    <citation type="submission" date="2016-08" db="EMBL/GenBank/DDBJ databases">
        <authorList>
            <person name="Seilhamer J.J."/>
        </authorList>
    </citation>
    <scope>NUCLEOTIDE SEQUENCE [LARGE SCALE GENOMIC DNA]</scope>
    <source>
        <strain evidence="1 2">A37T2</strain>
    </source>
</reference>
<evidence type="ECO:0000313" key="2">
    <source>
        <dbReference type="Proteomes" id="UP000242818"/>
    </source>
</evidence>
<evidence type="ECO:0000313" key="1">
    <source>
        <dbReference type="EMBL" id="SCB76061.1"/>
    </source>
</evidence>